<accession>A0ABV3LKC8</accession>
<gene>
    <name evidence="1" type="ORF">AB0301_14915</name>
</gene>
<proteinExistence type="predicted"/>
<comment type="caution">
    <text evidence="1">The sequence shown here is derived from an EMBL/GenBank/DDBJ whole genome shotgun (WGS) entry which is preliminary data.</text>
</comment>
<dbReference type="Proteomes" id="UP001553715">
    <property type="component" value="Unassembled WGS sequence"/>
</dbReference>
<keyword evidence="2" id="KW-1185">Reference proteome</keyword>
<evidence type="ECO:0000313" key="2">
    <source>
        <dbReference type="Proteomes" id="UP001553715"/>
    </source>
</evidence>
<reference evidence="1 2" key="1">
    <citation type="submission" date="2024-06" db="EMBL/GenBank/DDBJ databases">
        <title>The Natural Products Discovery Center: Release of the First 8490 Sequenced Strains for Exploring Actinobacteria Biosynthetic Diversity.</title>
        <authorList>
            <person name="Kalkreuter E."/>
            <person name="Kautsar S.A."/>
            <person name="Yang D."/>
            <person name="Bader C.D."/>
            <person name="Teijaro C.N."/>
            <person name="Fluegel L."/>
            <person name="Davis C.M."/>
            <person name="Simpson J.R."/>
            <person name="Lauterbach L."/>
            <person name="Steele A.D."/>
            <person name="Gui C."/>
            <person name="Meng S."/>
            <person name="Li G."/>
            <person name="Viehrig K."/>
            <person name="Ye F."/>
            <person name="Su P."/>
            <person name="Kiefer A.F."/>
            <person name="Nichols A."/>
            <person name="Cepeda A.J."/>
            <person name="Yan W."/>
            <person name="Fan B."/>
            <person name="Jiang Y."/>
            <person name="Adhikari A."/>
            <person name="Zheng C.-J."/>
            <person name="Schuster L."/>
            <person name="Cowan T.M."/>
            <person name="Smanski M.J."/>
            <person name="Chevrette M.G."/>
            <person name="De Carvalho L.P.S."/>
            <person name="Shen B."/>
        </authorList>
    </citation>
    <scope>NUCLEOTIDE SEQUENCE [LARGE SCALE GENOMIC DNA]</scope>
    <source>
        <strain evidence="1 2">NPDC077434</strain>
    </source>
</reference>
<organism evidence="1 2">
    <name type="scientific">Microbacterium profundi</name>
    <dbReference type="NCBI Taxonomy" id="450380"/>
    <lineage>
        <taxon>Bacteria</taxon>
        <taxon>Bacillati</taxon>
        <taxon>Actinomycetota</taxon>
        <taxon>Actinomycetes</taxon>
        <taxon>Micrococcales</taxon>
        <taxon>Microbacteriaceae</taxon>
        <taxon>Microbacterium</taxon>
    </lineage>
</organism>
<sequence>MKVSTDGWIVADHARDSACGAAVTDYPAHVETAARLRNPSAVAVDNDLTRDLADRDRDFGLVIDDRNN</sequence>
<dbReference type="EMBL" id="JBFBMH010000028">
    <property type="protein sequence ID" value="MEW1976349.1"/>
    <property type="molecule type" value="Genomic_DNA"/>
</dbReference>
<dbReference type="RefSeq" id="WP_033105373.1">
    <property type="nucleotide sequence ID" value="NZ_JBFBMH010000028.1"/>
</dbReference>
<evidence type="ECO:0000313" key="1">
    <source>
        <dbReference type="EMBL" id="MEW1976349.1"/>
    </source>
</evidence>
<protein>
    <submittedName>
        <fullName evidence="1">Uncharacterized protein</fullName>
    </submittedName>
</protein>
<name>A0ABV3LKC8_9MICO</name>